<feature type="transmembrane region" description="Helical" evidence="1">
    <location>
        <begin position="12"/>
        <end position="28"/>
    </location>
</feature>
<dbReference type="Proteomes" id="UP000092967">
    <property type="component" value="Chromosome"/>
</dbReference>
<protein>
    <recommendedName>
        <fullName evidence="4">Transmembrane family 220, helix</fullName>
    </recommendedName>
</protein>
<keyword evidence="1" id="KW-0812">Transmembrane</keyword>
<feature type="transmembrane region" description="Helical" evidence="1">
    <location>
        <begin position="60"/>
        <end position="79"/>
    </location>
</feature>
<dbReference type="InterPro" id="IPR029377">
    <property type="entry name" value="TMEM220"/>
</dbReference>
<dbReference type="PANTHER" id="PTHR34262:SF1">
    <property type="entry name" value="TRANSMEMBRANE PROTEIN 220"/>
    <property type="match status" value="1"/>
</dbReference>
<evidence type="ECO:0000256" key="1">
    <source>
        <dbReference type="SAM" id="Phobius"/>
    </source>
</evidence>
<proteinExistence type="predicted"/>
<dbReference type="EMBL" id="CP014224">
    <property type="protein sequence ID" value="ANW96044.1"/>
    <property type="molecule type" value="Genomic_DNA"/>
</dbReference>
<dbReference type="KEGG" id="wfu:AXE80_07030"/>
<keyword evidence="1" id="KW-0472">Membrane</keyword>
<feature type="transmembrane region" description="Helical" evidence="1">
    <location>
        <begin position="107"/>
        <end position="124"/>
    </location>
</feature>
<organism evidence="2 3">
    <name type="scientific">Wenyingzhuangia fucanilytica</name>
    <dbReference type="NCBI Taxonomy" id="1790137"/>
    <lineage>
        <taxon>Bacteria</taxon>
        <taxon>Pseudomonadati</taxon>
        <taxon>Bacteroidota</taxon>
        <taxon>Flavobacteriia</taxon>
        <taxon>Flavobacteriales</taxon>
        <taxon>Flavobacteriaceae</taxon>
        <taxon>Wenyingzhuangia</taxon>
    </lineage>
</organism>
<name>A0A1B1Y5M1_9FLAO</name>
<feature type="transmembrane region" description="Helical" evidence="1">
    <location>
        <begin position="34"/>
        <end position="53"/>
    </location>
</feature>
<dbReference type="OrthoDB" id="329078at2"/>
<reference evidence="2 3" key="1">
    <citation type="submission" date="2016-02" db="EMBL/GenBank/DDBJ databases">
        <authorList>
            <person name="Wen L."/>
            <person name="He K."/>
            <person name="Yang H."/>
        </authorList>
    </citation>
    <scope>NUCLEOTIDE SEQUENCE [LARGE SCALE GENOMIC DNA]</scope>
    <source>
        <strain evidence="2 3">CZ1127</strain>
    </source>
</reference>
<sequence>MTLKTSKKNTFINIFLFLTFIAFALLQLNDPDPIIWFSIYLTISLICLLVNFIHISNKIIIAYIIILILYAGAHFSYLIDWLHTSQKDEIFGKMVYEKPYLEGSREFIGLAMGIAGLIFTMSTNKK</sequence>
<evidence type="ECO:0000313" key="3">
    <source>
        <dbReference type="Proteomes" id="UP000092967"/>
    </source>
</evidence>
<dbReference type="STRING" id="1790137.AXE80_07030"/>
<gene>
    <name evidence="2" type="ORF">AXE80_07030</name>
</gene>
<accession>A0A1B1Y5M1</accession>
<dbReference type="Pfam" id="PF15071">
    <property type="entry name" value="TMEM220"/>
    <property type="match status" value="1"/>
</dbReference>
<evidence type="ECO:0000313" key="2">
    <source>
        <dbReference type="EMBL" id="ANW96044.1"/>
    </source>
</evidence>
<keyword evidence="1" id="KW-1133">Transmembrane helix</keyword>
<dbReference type="RefSeq" id="WP_068825770.1">
    <property type="nucleotide sequence ID" value="NZ_CP014224.1"/>
</dbReference>
<dbReference type="PANTHER" id="PTHR34262">
    <property type="entry name" value="TRANSMEMBRANE PROTEIN 220"/>
    <property type="match status" value="1"/>
</dbReference>
<dbReference type="AlphaFoldDB" id="A0A1B1Y5M1"/>
<evidence type="ECO:0008006" key="4">
    <source>
        <dbReference type="Google" id="ProtNLM"/>
    </source>
</evidence>
<keyword evidence="3" id="KW-1185">Reference proteome</keyword>